<evidence type="ECO:0008006" key="5">
    <source>
        <dbReference type="Google" id="ProtNLM"/>
    </source>
</evidence>
<organism evidence="3 4">
    <name type="scientific">Nocardiopsis aegyptia</name>
    <dbReference type="NCBI Taxonomy" id="220378"/>
    <lineage>
        <taxon>Bacteria</taxon>
        <taxon>Bacillati</taxon>
        <taxon>Actinomycetota</taxon>
        <taxon>Actinomycetes</taxon>
        <taxon>Streptosporangiales</taxon>
        <taxon>Nocardiopsidaceae</taxon>
        <taxon>Nocardiopsis</taxon>
    </lineage>
</organism>
<gene>
    <name evidence="3" type="ORF">HNR10_002105</name>
</gene>
<dbReference type="InterPro" id="IPR024425">
    <property type="entry name" value="LiaF-like_C"/>
</dbReference>
<dbReference type="Pfam" id="PF08044">
    <property type="entry name" value="DUF1707"/>
    <property type="match status" value="1"/>
</dbReference>
<dbReference type="Proteomes" id="UP000572051">
    <property type="component" value="Unassembled WGS sequence"/>
</dbReference>
<keyword evidence="4" id="KW-1185">Reference proteome</keyword>
<evidence type="ECO:0000259" key="2">
    <source>
        <dbReference type="Pfam" id="PF09922"/>
    </source>
</evidence>
<dbReference type="AlphaFoldDB" id="A0A7Z0ELS1"/>
<reference evidence="3 4" key="1">
    <citation type="submission" date="2020-07" db="EMBL/GenBank/DDBJ databases">
        <title>Sequencing the genomes of 1000 actinobacteria strains.</title>
        <authorList>
            <person name="Klenk H.-P."/>
        </authorList>
    </citation>
    <scope>NUCLEOTIDE SEQUENCE [LARGE SCALE GENOMIC DNA]</scope>
    <source>
        <strain evidence="3 4">DSM 44442</strain>
    </source>
</reference>
<dbReference type="RefSeq" id="WP_179822765.1">
    <property type="nucleotide sequence ID" value="NZ_JACCFS010000001.1"/>
</dbReference>
<dbReference type="Pfam" id="PF09922">
    <property type="entry name" value="LiaF-like_C"/>
    <property type="match status" value="1"/>
</dbReference>
<comment type="caution">
    <text evidence="3">The sequence shown here is derived from an EMBL/GenBank/DDBJ whole genome shotgun (WGS) entry which is preliminary data.</text>
</comment>
<evidence type="ECO:0000313" key="4">
    <source>
        <dbReference type="Proteomes" id="UP000572051"/>
    </source>
</evidence>
<feature type="domain" description="Cell wall-active antibiotics response LiaF-like C-terminal" evidence="2">
    <location>
        <begin position="95"/>
        <end position="151"/>
    </location>
</feature>
<evidence type="ECO:0000313" key="3">
    <source>
        <dbReference type="EMBL" id="NYJ34224.1"/>
    </source>
</evidence>
<dbReference type="EMBL" id="JACCFS010000001">
    <property type="protein sequence ID" value="NYJ34224.1"/>
    <property type="molecule type" value="Genomic_DNA"/>
</dbReference>
<name>A0A7Z0ELS1_9ACTN</name>
<feature type="domain" description="DUF1707" evidence="1">
    <location>
        <begin position="10"/>
        <end position="61"/>
    </location>
</feature>
<proteinExistence type="predicted"/>
<dbReference type="PANTHER" id="PTHR40763">
    <property type="entry name" value="MEMBRANE PROTEIN-RELATED"/>
    <property type="match status" value="1"/>
</dbReference>
<dbReference type="InterPro" id="IPR012551">
    <property type="entry name" value="DUF1707_SHOCT-like"/>
</dbReference>
<protein>
    <recommendedName>
        <fullName evidence="5">Cell wall-active antibiotics response LiaF-like C-terminal domain-containing protein</fullName>
    </recommendedName>
</protein>
<sequence length="200" mass="22457">MSEEPSPARLRASDADRERVLRVLREATADGRLDLEEFEERSSLVQEARTLGELPGVTADLVPADQQPIRLDPQPVIGLFGRVARRGRWVAVPNETVAALAGRVDVDMREALLLRNHHRIVVHAVLGRVEIDVPEGVEVRMTGWSFLGRRSTNAQRSELPTPPVVEIDGFSVFGVVRVRAPRRRRFLGRVRRRPQRGISS</sequence>
<accession>A0A7Z0ELS1</accession>
<dbReference type="PANTHER" id="PTHR40763:SF4">
    <property type="entry name" value="DUF1707 DOMAIN-CONTAINING PROTEIN"/>
    <property type="match status" value="1"/>
</dbReference>
<evidence type="ECO:0000259" key="1">
    <source>
        <dbReference type="Pfam" id="PF08044"/>
    </source>
</evidence>